<name>A0A0W1AXT5_9BACL</name>
<evidence type="ECO:0000313" key="2">
    <source>
        <dbReference type="Proteomes" id="UP000054709"/>
    </source>
</evidence>
<sequence length="105" mass="12549">MSVDDYLDLLNYAKAINDGQWQADIIESLKNLNTVSEEPKVQEESVIELWSQFDSINILIMKLFEKLRKNEESDEVLHWKEQLLELKLERSILSKKILNRYIRIR</sequence>
<dbReference type="AlphaFoldDB" id="A0A0W1AXT5"/>
<comment type="caution">
    <text evidence="1">The sequence shown here is derived from an EMBL/GenBank/DDBJ whole genome shotgun (WGS) entry which is preliminary data.</text>
</comment>
<dbReference type="RefSeq" id="WP_060624054.1">
    <property type="nucleotide sequence ID" value="NZ_LCZJ02000023.1"/>
</dbReference>
<protein>
    <submittedName>
        <fullName evidence="1">Uncharacterized protein</fullName>
    </submittedName>
</protein>
<keyword evidence="2" id="KW-1185">Reference proteome</keyword>
<accession>A0A0W1AXT5</accession>
<proteinExistence type="predicted"/>
<organism evidence="1 2">
    <name type="scientific">Paenibacillus etheri</name>
    <dbReference type="NCBI Taxonomy" id="1306852"/>
    <lineage>
        <taxon>Bacteria</taxon>
        <taxon>Bacillati</taxon>
        <taxon>Bacillota</taxon>
        <taxon>Bacilli</taxon>
        <taxon>Bacillales</taxon>
        <taxon>Paenibacillaceae</taxon>
        <taxon>Paenibacillus</taxon>
    </lineage>
</organism>
<dbReference type="Proteomes" id="UP000054709">
    <property type="component" value="Unassembled WGS sequence"/>
</dbReference>
<dbReference type="EMBL" id="LCZJ02000023">
    <property type="protein sequence ID" value="KTD86149.1"/>
    <property type="molecule type" value="Genomic_DNA"/>
</dbReference>
<dbReference type="OrthoDB" id="2988996at2"/>
<gene>
    <name evidence="1" type="ORF">UQ64_16955</name>
</gene>
<reference evidence="1 2" key="1">
    <citation type="journal article" date="2015" name="Int. Biodeterior. Biodegradation">
        <title>Physiological and genetic screening methods for the isolation of methyl tert-butyl ether-degrading bacteria for bioremediation purposes.</title>
        <authorList>
            <person name="Guisado I.M."/>
            <person name="Purswani J."/>
            <person name="Gonzalez Lopez J."/>
            <person name="Pozo C."/>
        </authorList>
    </citation>
    <scope>NUCLEOTIDE SEQUENCE [LARGE SCALE GENOMIC DNA]</scope>
    <source>
        <strain evidence="1 2">SH7</strain>
    </source>
</reference>
<evidence type="ECO:0000313" key="1">
    <source>
        <dbReference type="EMBL" id="KTD86149.1"/>
    </source>
</evidence>